<evidence type="ECO:0000256" key="6">
    <source>
        <dbReference type="RuleBase" id="RU367028"/>
    </source>
</evidence>
<reference evidence="9 10" key="1">
    <citation type="journal article" date="2016" name="Sci. Rep.">
        <title>The genome sequence of the outbreeding globe artichoke constructed de novo incorporating a phase-aware low-pass sequencing strategy of F1 progeny.</title>
        <authorList>
            <person name="Scaglione D."/>
            <person name="Reyes-Chin-Wo S."/>
            <person name="Acquadro A."/>
            <person name="Froenicke L."/>
            <person name="Portis E."/>
            <person name="Beitel C."/>
            <person name="Tirone M."/>
            <person name="Mauro R."/>
            <person name="Lo Monaco A."/>
            <person name="Mauromicale G."/>
            <person name="Faccioli P."/>
            <person name="Cattivelli L."/>
            <person name="Rieseberg L."/>
            <person name="Michelmore R."/>
            <person name="Lanteri S."/>
        </authorList>
    </citation>
    <scope>NUCLEOTIDE SEQUENCE [LARGE SCALE GENOMIC DNA]</scope>
    <source>
        <strain evidence="9">2C</strain>
    </source>
</reference>
<evidence type="ECO:0000256" key="2">
    <source>
        <dbReference type="ARBA" id="ARBA00022491"/>
    </source>
</evidence>
<dbReference type="Gramene" id="KVI08822">
    <property type="protein sequence ID" value="KVI08822"/>
    <property type="gene ID" value="Ccrd_012788"/>
</dbReference>
<dbReference type="GO" id="GO:0005634">
    <property type="term" value="C:nucleus"/>
    <property type="evidence" value="ECO:0007669"/>
    <property type="project" value="UniProtKB-SubCell"/>
</dbReference>
<dbReference type="InterPro" id="IPR038933">
    <property type="entry name" value="Ovate"/>
</dbReference>
<comment type="subcellular location">
    <subcellularLocation>
        <location evidence="1 6">Nucleus</location>
    </subcellularLocation>
</comment>
<keyword evidence="3 6" id="KW-0805">Transcription regulation</keyword>
<evidence type="ECO:0000313" key="9">
    <source>
        <dbReference type="EMBL" id="KVI08822.1"/>
    </source>
</evidence>
<feature type="region of interest" description="Disordered" evidence="7">
    <location>
        <begin position="13"/>
        <end position="54"/>
    </location>
</feature>
<sequence length="291" mass="33003">MVKFKLRIFRSFRTKDTSTPPEKPASPRQRHKLTEVDLTCTTSPPPSEQPPHRSSFKTHLLCSVFRCGSSSGNHSASEDLQWHVVESPRRKIYNSSAIAGVFYDDGERFHTPIQPSIRKKNRRVRKVKKNKPTPVTTSSPDSDQFTTKYTIDEDEQKPGIISSSSRSFSTNSPTVPSPHPQPNYKVKKKRVKSRHKGGKGGGVSPEWGSPARLSVFKKLMPCKVEGKVRESFAVVKRSENPYEDFKKSMTEMIVEKQMVEESDLTQLLQCFLSLNSRYHHDIQTEVSPGTK</sequence>
<evidence type="ECO:0000313" key="10">
    <source>
        <dbReference type="Proteomes" id="UP000243975"/>
    </source>
</evidence>
<name>A0A118K5C9_CYNCS</name>
<feature type="region of interest" description="Disordered" evidence="7">
    <location>
        <begin position="108"/>
        <end position="208"/>
    </location>
</feature>
<comment type="caution">
    <text evidence="9">The sequence shown here is derived from an EMBL/GenBank/DDBJ whole genome shotgun (WGS) entry which is preliminary data.</text>
</comment>
<evidence type="ECO:0000256" key="5">
    <source>
        <dbReference type="ARBA" id="ARBA00023242"/>
    </source>
</evidence>
<keyword evidence="2 6" id="KW-0678">Repressor</keyword>
<dbReference type="PANTHER" id="PTHR33057">
    <property type="entry name" value="TRANSCRIPTION REPRESSOR OFP7-RELATED"/>
    <property type="match status" value="1"/>
</dbReference>
<proteinExistence type="predicted"/>
<feature type="domain" description="OVATE" evidence="8">
    <location>
        <begin position="234"/>
        <end position="291"/>
    </location>
</feature>
<accession>A0A118K5C9</accession>
<dbReference type="GO" id="GO:0045892">
    <property type="term" value="P:negative regulation of DNA-templated transcription"/>
    <property type="evidence" value="ECO:0007669"/>
    <property type="project" value="UniProtKB-UniRule"/>
</dbReference>
<dbReference type="AlphaFoldDB" id="A0A118K5C9"/>
<feature type="compositionally biased region" description="Basic residues" evidence="7">
    <location>
        <begin position="185"/>
        <end position="198"/>
    </location>
</feature>
<organism evidence="9 10">
    <name type="scientific">Cynara cardunculus var. scolymus</name>
    <name type="common">Globe artichoke</name>
    <name type="synonym">Cynara scolymus</name>
    <dbReference type="NCBI Taxonomy" id="59895"/>
    <lineage>
        <taxon>Eukaryota</taxon>
        <taxon>Viridiplantae</taxon>
        <taxon>Streptophyta</taxon>
        <taxon>Embryophyta</taxon>
        <taxon>Tracheophyta</taxon>
        <taxon>Spermatophyta</taxon>
        <taxon>Magnoliopsida</taxon>
        <taxon>eudicotyledons</taxon>
        <taxon>Gunneridae</taxon>
        <taxon>Pentapetalae</taxon>
        <taxon>asterids</taxon>
        <taxon>campanulids</taxon>
        <taxon>Asterales</taxon>
        <taxon>Asteraceae</taxon>
        <taxon>Carduoideae</taxon>
        <taxon>Cardueae</taxon>
        <taxon>Carduinae</taxon>
        <taxon>Cynara</taxon>
    </lineage>
</organism>
<comment type="function">
    <text evidence="6">Transcriptional repressor that regulates multiple aspects of plant growth and development.</text>
</comment>
<dbReference type="STRING" id="59895.A0A118K5C9"/>
<keyword evidence="4 6" id="KW-0804">Transcription</keyword>
<dbReference type="InterPro" id="IPR006458">
    <property type="entry name" value="Ovate_C"/>
</dbReference>
<evidence type="ECO:0000259" key="8">
    <source>
        <dbReference type="PROSITE" id="PS51754"/>
    </source>
</evidence>
<keyword evidence="5 6" id="KW-0539">Nucleus</keyword>
<keyword evidence="10" id="KW-1185">Reference proteome</keyword>
<evidence type="ECO:0000256" key="3">
    <source>
        <dbReference type="ARBA" id="ARBA00023015"/>
    </source>
</evidence>
<protein>
    <recommendedName>
        <fullName evidence="6">Transcription repressor</fullName>
    </recommendedName>
    <alternativeName>
        <fullName evidence="6">Ovate family protein</fullName>
    </alternativeName>
</protein>
<dbReference type="NCBIfam" id="TIGR01568">
    <property type="entry name" value="A_thal_3678"/>
    <property type="match status" value="1"/>
</dbReference>
<evidence type="ECO:0000256" key="1">
    <source>
        <dbReference type="ARBA" id="ARBA00004123"/>
    </source>
</evidence>
<dbReference type="EMBL" id="LEKV01001087">
    <property type="protein sequence ID" value="KVI08822.1"/>
    <property type="molecule type" value="Genomic_DNA"/>
</dbReference>
<feature type="compositionally biased region" description="Polar residues" evidence="7">
    <location>
        <begin position="133"/>
        <end position="149"/>
    </location>
</feature>
<feature type="compositionally biased region" description="Basic residues" evidence="7">
    <location>
        <begin position="117"/>
        <end position="131"/>
    </location>
</feature>
<evidence type="ECO:0000256" key="4">
    <source>
        <dbReference type="ARBA" id="ARBA00023163"/>
    </source>
</evidence>
<evidence type="ECO:0000256" key="7">
    <source>
        <dbReference type="SAM" id="MobiDB-lite"/>
    </source>
</evidence>
<dbReference type="PROSITE" id="PS51754">
    <property type="entry name" value="OVATE"/>
    <property type="match status" value="1"/>
</dbReference>
<feature type="compositionally biased region" description="Low complexity" evidence="7">
    <location>
        <begin position="162"/>
        <end position="172"/>
    </location>
</feature>
<dbReference type="PANTHER" id="PTHR33057:SF224">
    <property type="entry name" value="TRANSCRIPTION REPRESSOR"/>
    <property type="match status" value="1"/>
</dbReference>
<gene>
    <name evidence="9" type="ORF">Ccrd_012788</name>
</gene>
<dbReference type="OMA" id="ETDCCND"/>
<dbReference type="Proteomes" id="UP000243975">
    <property type="component" value="Unassembled WGS sequence"/>
</dbReference>
<dbReference type="Pfam" id="PF04844">
    <property type="entry name" value="Ovate"/>
    <property type="match status" value="1"/>
</dbReference>